<reference evidence="1 2" key="1">
    <citation type="journal article" date="2014" name="Genome Biol. Evol.">
        <title>The secreted proteins of Achlya hypogyna and Thraustotheca clavata identify the ancestral oomycete secretome and reveal gene acquisitions by horizontal gene transfer.</title>
        <authorList>
            <person name="Misner I."/>
            <person name="Blouin N."/>
            <person name="Leonard G."/>
            <person name="Richards T.A."/>
            <person name="Lane C.E."/>
        </authorList>
    </citation>
    <scope>NUCLEOTIDE SEQUENCE [LARGE SCALE GENOMIC DNA]</scope>
    <source>
        <strain evidence="1 2">ATCC 48635</strain>
    </source>
</reference>
<dbReference type="EMBL" id="JNBR01001453">
    <property type="protein sequence ID" value="OQR87269.1"/>
    <property type="molecule type" value="Genomic_DNA"/>
</dbReference>
<keyword evidence="2" id="KW-1185">Reference proteome</keyword>
<evidence type="ECO:0000313" key="2">
    <source>
        <dbReference type="Proteomes" id="UP000243579"/>
    </source>
</evidence>
<dbReference type="AlphaFoldDB" id="A0A1V9YNJ8"/>
<comment type="caution">
    <text evidence="1">The sequence shown here is derived from an EMBL/GenBank/DDBJ whole genome shotgun (WGS) entry which is preliminary data.</text>
</comment>
<organism evidence="1 2">
    <name type="scientific">Achlya hypogyna</name>
    <name type="common">Oomycete</name>
    <name type="synonym">Protoachlya hypogyna</name>
    <dbReference type="NCBI Taxonomy" id="1202772"/>
    <lineage>
        <taxon>Eukaryota</taxon>
        <taxon>Sar</taxon>
        <taxon>Stramenopiles</taxon>
        <taxon>Oomycota</taxon>
        <taxon>Saprolegniomycetes</taxon>
        <taxon>Saprolegniales</taxon>
        <taxon>Achlyaceae</taxon>
        <taxon>Achlya</taxon>
    </lineage>
</organism>
<dbReference type="Proteomes" id="UP000243579">
    <property type="component" value="Unassembled WGS sequence"/>
</dbReference>
<accession>A0A1V9YNJ8</accession>
<name>A0A1V9YNJ8_ACHHY</name>
<proteinExistence type="predicted"/>
<protein>
    <submittedName>
        <fullName evidence="1">Uncharacterized protein</fullName>
    </submittedName>
</protein>
<dbReference type="PANTHER" id="PTHR38899:SF1">
    <property type="entry name" value="PROTEIN KINASE"/>
    <property type="match status" value="1"/>
</dbReference>
<dbReference type="PANTHER" id="PTHR38899">
    <property type="entry name" value="DOMAIN OOKINETE PROTEIN, PUTATIVE-RELATED"/>
    <property type="match status" value="1"/>
</dbReference>
<gene>
    <name evidence="1" type="ORF">ACHHYP_09308</name>
</gene>
<evidence type="ECO:0000313" key="1">
    <source>
        <dbReference type="EMBL" id="OQR87269.1"/>
    </source>
</evidence>
<sequence>MLSSLKPSVAFGSPSLVPMTSFPVTPKPLTSVHIETAIVFSWNNFLCPNAWIHQNRVRAPVHASVAQAFAEIDAAIVELLLLAQEYGTVFVLCEDSAAYIEDLCATFFPRCAALFAAPELHANIQLLCAAQEATAQWYSHMLHSIVTTSPRLRGSSVVLSCFGPDALRAACMENTKHLSILPKVVRSNVVLPTPAQVFEQLSLLRMHLVATVTQNCAMDVVL</sequence>
<dbReference type="OrthoDB" id="59818at2759"/>